<keyword evidence="13" id="KW-0812">Transmembrane</keyword>
<dbReference type="InterPro" id="IPR003661">
    <property type="entry name" value="HisK_dim/P_dom"/>
</dbReference>
<evidence type="ECO:0000256" key="10">
    <source>
        <dbReference type="ARBA" id="ARBA00022840"/>
    </source>
</evidence>
<feature type="transmembrane region" description="Helical" evidence="13">
    <location>
        <begin position="170"/>
        <end position="193"/>
    </location>
</feature>
<dbReference type="CDD" id="cd00082">
    <property type="entry name" value="HisKA"/>
    <property type="match status" value="1"/>
</dbReference>
<accession>A0A368C565</accession>
<evidence type="ECO:0000259" key="14">
    <source>
        <dbReference type="PROSITE" id="PS50109"/>
    </source>
</evidence>
<dbReference type="GO" id="GO:0000155">
    <property type="term" value="F:phosphorelay sensor kinase activity"/>
    <property type="evidence" value="ECO:0007669"/>
    <property type="project" value="InterPro"/>
</dbReference>
<keyword evidence="6" id="KW-0597">Phosphoprotein</keyword>
<dbReference type="PROSITE" id="PS50109">
    <property type="entry name" value="HIS_KIN"/>
    <property type="match status" value="1"/>
</dbReference>
<dbReference type="InterPro" id="IPR005467">
    <property type="entry name" value="His_kinase_dom"/>
</dbReference>
<organism evidence="15 16">
    <name type="scientific">SAR86 cluster bacterium</name>
    <dbReference type="NCBI Taxonomy" id="2030880"/>
    <lineage>
        <taxon>Bacteria</taxon>
        <taxon>Pseudomonadati</taxon>
        <taxon>Pseudomonadota</taxon>
        <taxon>Gammaproteobacteria</taxon>
        <taxon>SAR86 cluster</taxon>
    </lineage>
</organism>
<evidence type="ECO:0000256" key="9">
    <source>
        <dbReference type="ARBA" id="ARBA00022777"/>
    </source>
</evidence>
<comment type="caution">
    <text evidence="15">The sequence shown here is derived from an EMBL/GenBank/DDBJ whole genome shotgun (WGS) entry which is preliminary data.</text>
</comment>
<evidence type="ECO:0000256" key="5">
    <source>
        <dbReference type="ARBA" id="ARBA00022475"/>
    </source>
</evidence>
<dbReference type="SUPFAM" id="SSF55785">
    <property type="entry name" value="PYP-like sensor domain (PAS domain)"/>
    <property type="match status" value="1"/>
</dbReference>
<dbReference type="Gene3D" id="1.10.287.130">
    <property type="match status" value="1"/>
</dbReference>
<evidence type="ECO:0000256" key="1">
    <source>
        <dbReference type="ARBA" id="ARBA00000085"/>
    </source>
</evidence>
<dbReference type="SMART" id="SM00388">
    <property type="entry name" value="HisKA"/>
    <property type="match status" value="1"/>
</dbReference>
<keyword evidence="7" id="KW-0808">Transferase</keyword>
<dbReference type="FunFam" id="3.30.565.10:FF:000023">
    <property type="entry name" value="PAS domain-containing sensor histidine kinase"/>
    <property type="match status" value="1"/>
</dbReference>
<sequence length="586" mass="65374">MGIRSRIFFLVFLILSSGIVTSYIVAERDLTRAFELQIVNELEKQAGLLLASAQNLNNYKNIAEADAAADNLGAAANSRVTFILNNGQVIGDSDLNINQIKSVDNHGDRAEVINALKDGSGWVSRYSDTLNEDLLYFAITDQSKDNPNIIRIAVPLTYLETATGTLQLSLFLLFLVVIIVSIFASAVATNYLYSNIESLADAATTIADSDFKKRNLKALPTQRVDEFGDVARSIYHISENLKNQIKMIAKQRDQFGLVLDDLGEGILVTNKDGEFVYNNEQSLVILDIKSLKEKNINNLEIPAINYLFNRVTNKKRADIEFEIELEDKSTRWVLGSMNQSKTTGEYILVVHDITQLRQLNSMRRDFISNVSHELRTPVSVIMANSETLLDGALDNKKDAKVFAKAILHNSERLSSMVSDLIDLSRIEYGDLKLNIKDLNFNEFMDSFLVSMKSVAKKRSIELNFNPKHRGLMYADSQALERVMNNLCDNAYKYSEAGSSVEISTRDQGKMIKVMVSDSGEGVPSEDKEYIFDRFFRTASARASDNKGSGLGLAIVKNLINSLNGEVGITSNKPKGSIFWFTIPKSK</sequence>
<dbReference type="GO" id="GO:0004721">
    <property type="term" value="F:phosphoprotein phosphatase activity"/>
    <property type="evidence" value="ECO:0007669"/>
    <property type="project" value="TreeGrafter"/>
</dbReference>
<dbReference type="Gene3D" id="3.30.450.20">
    <property type="entry name" value="PAS domain"/>
    <property type="match status" value="1"/>
</dbReference>
<evidence type="ECO:0000256" key="3">
    <source>
        <dbReference type="ARBA" id="ARBA00004314"/>
    </source>
</evidence>
<keyword evidence="10" id="KW-0067">ATP-binding</keyword>
<dbReference type="PRINTS" id="PR00344">
    <property type="entry name" value="BCTRLSENSOR"/>
</dbReference>
<dbReference type="InterPro" id="IPR003594">
    <property type="entry name" value="HATPase_dom"/>
</dbReference>
<keyword evidence="13" id="KW-1133">Transmembrane helix</keyword>
<proteinExistence type="predicted"/>
<dbReference type="Pfam" id="PF02518">
    <property type="entry name" value="HATPase_c"/>
    <property type="match status" value="1"/>
</dbReference>
<evidence type="ECO:0000256" key="8">
    <source>
        <dbReference type="ARBA" id="ARBA00022741"/>
    </source>
</evidence>
<feature type="transmembrane region" description="Helical" evidence="13">
    <location>
        <begin position="6"/>
        <end position="26"/>
    </location>
</feature>
<dbReference type="GO" id="GO:0045121">
    <property type="term" value="C:membrane raft"/>
    <property type="evidence" value="ECO:0007669"/>
    <property type="project" value="UniProtKB-SubCell"/>
</dbReference>
<comment type="catalytic activity">
    <reaction evidence="1">
        <text>ATP + protein L-histidine = ADP + protein N-phospho-L-histidine.</text>
        <dbReference type="EC" id="2.7.13.3"/>
    </reaction>
</comment>
<evidence type="ECO:0000256" key="11">
    <source>
        <dbReference type="ARBA" id="ARBA00023012"/>
    </source>
</evidence>
<evidence type="ECO:0000256" key="4">
    <source>
        <dbReference type="ARBA" id="ARBA00012438"/>
    </source>
</evidence>
<dbReference type="GO" id="GO:0016036">
    <property type="term" value="P:cellular response to phosphate starvation"/>
    <property type="evidence" value="ECO:0007669"/>
    <property type="project" value="TreeGrafter"/>
</dbReference>
<dbReference type="CDD" id="cd00130">
    <property type="entry name" value="PAS"/>
    <property type="match status" value="1"/>
</dbReference>
<gene>
    <name evidence="15" type="ORF">DBW92_02565</name>
</gene>
<dbReference type="EC" id="2.7.13.3" evidence="4"/>
<dbReference type="InterPro" id="IPR036890">
    <property type="entry name" value="HATPase_C_sf"/>
</dbReference>
<dbReference type="FunFam" id="1.10.287.130:FF:000001">
    <property type="entry name" value="Two-component sensor histidine kinase"/>
    <property type="match status" value="1"/>
</dbReference>
<dbReference type="InterPro" id="IPR035965">
    <property type="entry name" value="PAS-like_dom_sf"/>
</dbReference>
<evidence type="ECO:0000256" key="13">
    <source>
        <dbReference type="SAM" id="Phobius"/>
    </source>
</evidence>
<keyword evidence="8" id="KW-0547">Nucleotide-binding</keyword>
<dbReference type="CDD" id="cd06225">
    <property type="entry name" value="HAMP"/>
    <property type="match status" value="1"/>
</dbReference>
<keyword evidence="9" id="KW-0418">Kinase</keyword>
<comment type="subcellular location">
    <subcellularLocation>
        <location evidence="2">Cell membrane</location>
    </subcellularLocation>
    <subcellularLocation>
        <location evidence="3">Membrane raft</location>
        <topology evidence="3">Multi-pass membrane protein</topology>
    </subcellularLocation>
</comment>
<evidence type="ECO:0000256" key="12">
    <source>
        <dbReference type="ARBA" id="ARBA00023136"/>
    </source>
</evidence>
<evidence type="ECO:0000313" key="15">
    <source>
        <dbReference type="EMBL" id="RCL44720.1"/>
    </source>
</evidence>
<dbReference type="SUPFAM" id="SSF55874">
    <property type="entry name" value="ATPase domain of HSP90 chaperone/DNA topoisomerase II/histidine kinase"/>
    <property type="match status" value="1"/>
</dbReference>
<dbReference type="InterPro" id="IPR036097">
    <property type="entry name" value="HisK_dim/P_sf"/>
</dbReference>
<dbReference type="EMBL" id="QOPI01000010">
    <property type="protein sequence ID" value="RCL44720.1"/>
    <property type="molecule type" value="Genomic_DNA"/>
</dbReference>
<dbReference type="Gene3D" id="6.10.340.10">
    <property type="match status" value="1"/>
</dbReference>
<keyword evidence="11" id="KW-0902">Two-component regulatory system</keyword>
<evidence type="ECO:0000313" key="16">
    <source>
        <dbReference type="Proteomes" id="UP000252915"/>
    </source>
</evidence>
<feature type="domain" description="Histidine kinase" evidence="14">
    <location>
        <begin position="369"/>
        <end position="586"/>
    </location>
</feature>
<dbReference type="SMART" id="SM00387">
    <property type="entry name" value="HATPase_c"/>
    <property type="match status" value="1"/>
</dbReference>
<dbReference type="PANTHER" id="PTHR45453">
    <property type="entry name" value="PHOSPHATE REGULON SENSOR PROTEIN PHOR"/>
    <property type="match status" value="1"/>
</dbReference>
<dbReference type="PANTHER" id="PTHR45453:SF1">
    <property type="entry name" value="PHOSPHATE REGULON SENSOR PROTEIN PHOR"/>
    <property type="match status" value="1"/>
</dbReference>
<evidence type="ECO:0000256" key="7">
    <source>
        <dbReference type="ARBA" id="ARBA00022679"/>
    </source>
</evidence>
<keyword evidence="12 13" id="KW-0472">Membrane</keyword>
<dbReference type="InterPro" id="IPR000014">
    <property type="entry name" value="PAS"/>
</dbReference>
<reference evidence="15 16" key="1">
    <citation type="journal article" date="2018" name="Microbiome">
        <title>Fine metagenomic profile of the Mediterranean stratified and mixed water columns revealed by assembly and recruitment.</title>
        <authorList>
            <person name="Haro-Moreno J.M."/>
            <person name="Lopez-Perez M."/>
            <person name="De La Torre J.R."/>
            <person name="Picazo A."/>
            <person name="Camacho A."/>
            <person name="Rodriguez-Valera F."/>
        </authorList>
    </citation>
    <scope>NUCLEOTIDE SEQUENCE [LARGE SCALE GENOMIC DNA]</scope>
    <source>
        <strain evidence="15">MED-G78</strain>
    </source>
</reference>
<dbReference type="AlphaFoldDB" id="A0A368C565"/>
<dbReference type="Pfam" id="PF00512">
    <property type="entry name" value="HisKA"/>
    <property type="match status" value="1"/>
</dbReference>
<keyword evidence="5" id="KW-1003">Cell membrane</keyword>
<dbReference type="Gene3D" id="3.30.565.10">
    <property type="entry name" value="Histidine kinase-like ATPase, C-terminal domain"/>
    <property type="match status" value="1"/>
</dbReference>
<dbReference type="InterPro" id="IPR050351">
    <property type="entry name" value="BphY/WalK/GraS-like"/>
</dbReference>
<dbReference type="GO" id="GO:0005886">
    <property type="term" value="C:plasma membrane"/>
    <property type="evidence" value="ECO:0007669"/>
    <property type="project" value="UniProtKB-SubCell"/>
</dbReference>
<dbReference type="GO" id="GO:0005524">
    <property type="term" value="F:ATP binding"/>
    <property type="evidence" value="ECO:0007669"/>
    <property type="project" value="UniProtKB-KW"/>
</dbReference>
<dbReference type="Proteomes" id="UP000252915">
    <property type="component" value="Unassembled WGS sequence"/>
</dbReference>
<dbReference type="SUPFAM" id="SSF47384">
    <property type="entry name" value="Homodimeric domain of signal transducing histidine kinase"/>
    <property type="match status" value="1"/>
</dbReference>
<name>A0A368C565_9GAMM</name>
<evidence type="ECO:0000256" key="6">
    <source>
        <dbReference type="ARBA" id="ARBA00022553"/>
    </source>
</evidence>
<protein>
    <recommendedName>
        <fullName evidence="4">histidine kinase</fullName>
        <ecNumber evidence="4">2.7.13.3</ecNumber>
    </recommendedName>
</protein>
<evidence type="ECO:0000256" key="2">
    <source>
        <dbReference type="ARBA" id="ARBA00004236"/>
    </source>
</evidence>
<dbReference type="InterPro" id="IPR004358">
    <property type="entry name" value="Sig_transdc_His_kin-like_C"/>
</dbReference>